<organism evidence="1 2">
    <name type="scientific">Paramagnetospirillum caucaseum</name>
    <dbReference type="NCBI Taxonomy" id="1244869"/>
    <lineage>
        <taxon>Bacteria</taxon>
        <taxon>Pseudomonadati</taxon>
        <taxon>Pseudomonadota</taxon>
        <taxon>Alphaproteobacteria</taxon>
        <taxon>Rhodospirillales</taxon>
        <taxon>Magnetospirillaceae</taxon>
        <taxon>Paramagnetospirillum</taxon>
    </lineage>
</organism>
<dbReference type="EMBL" id="AONQ01000131">
    <property type="protein sequence ID" value="EME67602.1"/>
    <property type="molecule type" value="Genomic_DNA"/>
</dbReference>
<dbReference type="SMART" id="SM00028">
    <property type="entry name" value="TPR"/>
    <property type="match status" value="2"/>
</dbReference>
<dbReference type="Proteomes" id="UP000011744">
    <property type="component" value="Unassembled WGS sequence"/>
</dbReference>
<name>M2ZJY6_9PROT</name>
<protein>
    <submittedName>
        <fullName evidence="1">Uncharacterized protein</fullName>
    </submittedName>
</protein>
<feature type="non-terminal residue" evidence="1">
    <location>
        <position position="1"/>
    </location>
</feature>
<evidence type="ECO:0000313" key="2">
    <source>
        <dbReference type="Proteomes" id="UP000011744"/>
    </source>
</evidence>
<dbReference type="OrthoDB" id="4961906at2"/>
<dbReference type="InterPro" id="IPR011990">
    <property type="entry name" value="TPR-like_helical_dom_sf"/>
</dbReference>
<dbReference type="SUPFAM" id="SSF53335">
    <property type="entry name" value="S-adenosyl-L-methionine-dependent methyltransferases"/>
    <property type="match status" value="1"/>
</dbReference>
<dbReference type="SUPFAM" id="SSF48452">
    <property type="entry name" value="TPR-like"/>
    <property type="match status" value="1"/>
</dbReference>
<dbReference type="InterPro" id="IPR002201">
    <property type="entry name" value="Glyco_trans_9"/>
</dbReference>
<dbReference type="SUPFAM" id="SSF53756">
    <property type="entry name" value="UDP-Glycosyltransferase/glycogen phosphorylase"/>
    <property type="match status" value="1"/>
</dbReference>
<dbReference type="eggNOG" id="COG0859">
    <property type="taxonomic scope" value="Bacteria"/>
</dbReference>
<dbReference type="GO" id="GO:0016757">
    <property type="term" value="F:glycosyltransferase activity"/>
    <property type="evidence" value="ECO:0007669"/>
    <property type="project" value="InterPro"/>
</dbReference>
<accession>M2ZJY6</accession>
<dbReference type="Gene3D" id="3.40.50.2000">
    <property type="entry name" value="Glycogen Phosphorylase B"/>
    <property type="match status" value="1"/>
</dbReference>
<comment type="caution">
    <text evidence="1">The sequence shown here is derived from an EMBL/GenBank/DDBJ whole genome shotgun (WGS) entry which is preliminary data.</text>
</comment>
<reference evidence="1 2" key="1">
    <citation type="journal article" date="2014" name="Genome Announc.">
        <title>Draft Genome Sequence of Magnetospirillum sp. Strain SO-1, a Freshwater Magnetotactic Bacterium Isolated from the Ol'khovka River, Russia.</title>
        <authorList>
            <person name="Grouzdev D.S."/>
            <person name="Dziuba M.V."/>
            <person name="Sukhacheva M.S."/>
            <person name="Mardanov A.V."/>
            <person name="Beletskiy A.V."/>
            <person name="Kuznetsov B.B."/>
            <person name="Skryabin K.G."/>
        </authorList>
    </citation>
    <scope>NUCLEOTIDE SEQUENCE [LARGE SCALE GENOMIC DNA]</scope>
    <source>
        <strain evidence="1 2">SO-1</strain>
    </source>
</reference>
<dbReference type="PATRIC" id="fig|1244869.3.peg.4429"/>
<dbReference type="InterPro" id="IPR019734">
    <property type="entry name" value="TPR_rpt"/>
</dbReference>
<keyword evidence="2" id="KW-1185">Reference proteome</keyword>
<dbReference type="Pfam" id="PF01075">
    <property type="entry name" value="Glyco_transf_9"/>
    <property type="match status" value="1"/>
</dbReference>
<gene>
    <name evidence="1" type="ORF">H261_22673</name>
</gene>
<sequence>PLLAEARRRMEMLAELTAERHERQRRRAMGGDAAMEAFLAVHLAPGDLLIEVGAGNGDHVFHAVDHCPELLVLALEPSVGEAEMLRDSLGIAGLEDQVEVIAAAAGAEAGQVLASRQNRSGARVFALPGWVPAATPMAPLAALLDERPQLAGCRVVVRLDQAGWEDAIVAGLAGRAAILALEHREGSVAAACLAEAGYGVWRFPEEAACGPLAPFDGSPGPVLALGPGLAPAAHYGPASLPPSPARIKAEAERAVEIASPGPALQAEGRIGEAAGLYAQALAIDPFCATANANLAVLQHMAGKSDAAIAGFTRALGQSRHPAIMANLAGALHRAKRLDEAEALLAEGLAADGGNADLLHDLALVRRDQGRLDEAEALLRRARILAPGRPGQDWALARILLGAGKLAEGLALLSSRPAPPSRAPGLPEWDGGDAVAATLLVEVMEDAADAVLLARFLPLAAGKGALVTVSCPDDMVSLFSDLPGVEQVVGEDDPLPPCQLRASLAALPALLGLTETARPSGSGGYLVAGRGRRPGRDNRLRIGLTWGGRHGETGCPLGDMLILGVDPAFTLLGLADEADLDRIEAEGADALVERPIPQPADLAEMAALIAGVDVVVGCDTVQLHLAAALGKPVMALLPHGFDWRWPEGREDSPWHASARVFRPDPAGGWRIALRRAAEALAVMAERKARL</sequence>
<dbReference type="AlphaFoldDB" id="M2ZJY6"/>
<proteinExistence type="predicted"/>
<dbReference type="RefSeq" id="WP_008622374.1">
    <property type="nucleotide sequence ID" value="NZ_AONQ01000131.1"/>
</dbReference>
<dbReference type="Gene3D" id="3.40.50.150">
    <property type="entry name" value="Vaccinia Virus protein VP39"/>
    <property type="match status" value="1"/>
</dbReference>
<dbReference type="InterPro" id="IPR029063">
    <property type="entry name" value="SAM-dependent_MTases_sf"/>
</dbReference>
<dbReference type="eggNOG" id="COG0457">
    <property type="taxonomic scope" value="Bacteria"/>
</dbReference>
<dbReference type="Gene3D" id="1.25.40.10">
    <property type="entry name" value="Tetratricopeptide repeat domain"/>
    <property type="match status" value="1"/>
</dbReference>
<evidence type="ECO:0000313" key="1">
    <source>
        <dbReference type="EMBL" id="EME67602.1"/>
    </source>
</evidence>